<organism evidence="3 4">
    <name type="scientific">Alteromonas salexigens</name>
    <dbReference type="NCBI Taxonomy" id="2982530"/>
    <lineage>
        <taxon>Bacteria</taxon>
        <taxon>Pseudomonadati</taxon>
        <taxon>Pseudomonadota</taxon>
        <taxon>Gammaproteobacteria</taxon>
        <taxon>Alteromonadales</taxon>
        <taxon>Alteromonadaceae</taxon>
        <taxon>Alteromonas/Salinimonas group</taxon>
        <taxon>Alteromonas</taxon>
    </lineage>
</organism>
<dbReference type="InterPro" id="IPR011992">
    <property type="entry name" value="EF-hand-dom_pair"/>
</dbReference>
<comment type="caution">
    <text evidence="3">The sequence shown here is derived from an EMBL/GenBank/DDBJ whole genome shotgun (WGS) entry which is preliminary data.</text>
</comment>
<dbReference type="InterPro" id="IPR002048">
    <property type="entry name" value="EF_hand_dom"/>
</dbReference>
<dbReference type="Pfam" id="PF13202">
    <property type="entry name" value="EF-hand_5"/>
    <property type="match status" value="2"/>
</dbReference>
<feature type="signal peptide" evidence="1">
    <location>
        <begin position="1"/>
        <end position="27"/>
    </location>
</feature>
<feature type="chain" id="PRO_5047215371" evidence="1">
    <location>
        <begin position="28"/>
        <end position="90"/>
    </location>
</feature>
<dbReference type="Gene3D" id="1.10.238.10">
    <property type="entry name" value="EF-hand"/>
    <property type="match status" value="1"/>
</dbReference>
<proteinExistence type="predicted"/>
<dbReference type="SUPFAM" id="SSF47473">
    <property type="entry name" value="EF-hand"/>
    <property type="match status" value="1"/>
</dbReference>
<feature type="domain" description="EF-hand" evidence="2">
    <location>
        <begin position="36"/>
        <end position="49"/>
    </location>
</feature>
<name>A0ABT2VTM0_9ALTE</name>
<keyword evidence="4" id="KW-1185">Reference proteome</keyword>
<dbReference type="RefSeq" id="WP_262994637.1">
    <property type="nucleotide sequence ID" value="NZ_JAOTJC010000008.1"/>
</dbReference>
<reference evidence="4" key="1">
    <citation type="submission" date="2023-07" db="EMBL/GenBank/DDBJ databases">
        <title>Study on multiphase classification of strain Alteromonas salexigens isolated from the Yellow Sea.</title>
        <authorList>
            <person name="Sun L."/>
        </authorList>
    </citation>
    <scope>NUCLEOTIDE SEQUENCE [LARGE SCALE GENOMIC DNA]</scope>
    <source>
        <strain evidence="4">ASW11-19</strain>
    </source>
</reference>
<evidence type="ECO:0000313" key="4">
    <source>
        <dbReference type="Proteomes" id="UP001209257"/>
    </source>
</evidence>
<keyword evidence="1" id="KW-0732">Signal</keyword>
<accession>A0ABT2VTM0</accession>
<evidence type="ECO:0000313" key="3">
    <source>
        <dbReference type="EMBL" id="MCU7555209.1"/>
    </source>
</evidence>
<dbReference type="Proteomes" id="UP001209257">
    <property type="component" value="Unassembled WGS sequence"/>
</dbReference>
<dbReference type="EMBL" id="JAOTJC010000008">
    <property type="protein sequence ID" value="MCU7555209.1"/>
    <property type="molecule type" value="Genomic_DNA"/>
</dbReference>
<sequence length="90" mass="9932">MKRMEKMFLILLTVAAIQAVSVASAHADEHGELMTQLDSDQDGLISLKEAVRNTELLRNFGLIDQNEDGLLSMDELLASELTPSGQRMES</sequence>
<feature type="domain" description="EF-hand" evidence="2">
    <location>
        <begin position="60"/>
        <end position="76"/>
    </location>
</feature>
<evidence type="ECO:0000259" key="2">
    <source>
        <dbReference type="Pfam" id="PF13202"/>
    </source>
</evidence>
<gene>
    <name evidence="3" type="ORF">OCL06_11435</name>
</gene>
<evidence type="ECO:0000256" key="1">
    <source>
        <dbReference type="SAM" id="SignalP"/>
    </source>
</evidence>
<protein>
    <submittedName>
        <fullName evidence="3">EF-hand domain-containing protein</fullName>
    </submittedName>
</protein>